<feature type="transmembrane region" description="Helical" evidence="8">
    <location>
        <begin position="105"/>
        <end position="126"/>
    </location>
</feature>
<comment type="subcellular location">
    <subcellularLocation>
        <location evidence="1 8">Cell membrane</location>
        <topology evidence="1 8">Multi-pass membrane protein</topology>
    </subcellularLocation>
</comment>
<evidence type="ECO:0000256" key="6">
    <source>
        <dbReference type="ARBA" id="ARBA00022989"/>
    </source>
</evidence>
<proteinExistence type="inferred from homology"/>
<keyword evidence="10" id="KW-1185">Reference proteome</keyword>
<feature type="transmembrane region" description="Helical" evidence="8">
    <location>
        <begin position="76"/>
        <end position="93"/>
    </location>
</feature>
<evidence type="ECO:0000313" key="9">
    <source>
        <dbReference type="EMBL" id="CAD5106647.1"/>
    </source>
</evidence>
<gene>
    <name evidence="9" type="ORF">PSEWESI4_00914</name>
</gene>
<dbReference type="PANTHER" id="PTHR30269">
    <property type="entry name" value="TRANSMEMBRANE PROTEIN YFCA"/>
    <property type="match status" value="1"/>
</dbReference>
<dbReference type="Pfam" id="PF01925">
    <property type="entry name" value="TauE"/>
    <property type="match status" value="1"/>
</dbReference>
<evidence type="ECO:0000256" key="4">
    <source>
        <dbReference type="ARBA" id="ARBA00022475"/>
    </source>
</evidence>
<sequence length="250" mass="26226">MLEGFAANLTLILAVFLLAGLIKGVVGLGLPTIAMGLLGLVMPPMQAAALLIVPSAVTNLWQLADGRSPLPMLRRLWPMLLGIAAGTLGTAALMRGTELPQATQLLGAALVIYAALGLAAVHFHVAPAHEPWLAPLVGTLTGAITAVTGVFVIPAVPYLQAIGLERDDLVRALGLSFSMSTLALALSLGQHGSLLEPQVLGTSALALIPALLGMAGGQWLRRRISPERFRRWFFIGLLLLGSDLALRGWF</sequence>
<dbReference type="InterPro" id="IPR002781">
    <property type="entry name" value="TM_pro_TauE-like"/>
</dbReference>
<reference evidence="9 10" key="1">
    <citation type="submission" date="2020-08" db="EMBL/GenBank/DDBJ databases">
        <authorList>
            <person name="Criscuolo A."/>
        </authorList>
    </citation>
    <scope>NUCLEOTIDE SEQUENCE [LARGE SCALE GENOMIC DNA]</scope>
    <source>
        <strain evidence="9">CIP111764</strain>
    </source>
</reference>
<accession>A0A7U7I978</accession>
<evidence type="ECO:0000256" key="7">
    <source>
        <dbReference type="ARBA" id="ARBA00023136"/>
    </source>
</evidence>
<comment type="similarity">
    <text evidence="2 8">Belongs to the 4-toluene sulfonate uptake permease (TSUP) (TC 2.A.102) family.</text>
</comment>
<evidence type="ECO:0000313" key="10">
    <source>
        <dbReference type="Proteomes" id="UP000583387"/>
    </source>
</evidence>
<keyword evidence="4 8" id="KW-1003">Cell membrane</keyword>
<feature type="transmembrane region" description="Helical" evidence="8">
    <location>
        <begin position="33"/>
        <end position="56"/>
    </location>
</feature>
<dbReference type="InterPro" id="IPR052017">
    <property type="entry name" value="TSUP"/>
</dbReference>
<evidence type="ECO:0000256" key="1">
    <source>
        <dbReference type="ARBA" id="ARBA00004651"/>
    </source>
</evidence>
<keyword evidence="5 8" id="KW-0812">Transmembrane</keyword>
<protein>
    <recommendedName>
        <fullName evidence="8">Probable membrane transporter protein</fullName>
    </recommendedName>
</protein>
<dbReference type="PANTHER" id="PTHR30269:SF32">
    <property type="entry name" value="MEMBRANE TRANSPORTER PROTEIN-RELATED"/>
    <property type="match status" value="1"/>
</dbReference>
<evidence type="ECO:0000256" key="2">
    <source>
        <dbReference type="ARBA" id="ARBA00009142"/>
    </source>
</evidence>
<dbReference type="EMBL" id="CAJFCI010000024">
    <property type="protein sequence ID" value="CAD5106647.1"/>
    <property type="molecule type" value="Genomic_DNA"/>
</dbReference>
<evidence type="ECO:0000256" key="5">
    <source>
        <dbReference type="ARBA" id="ARBA00022692"/>
    </source>
</evidence>
<evidence type="ECO:0000256" key="8">
    <source>
        <dbReference type="RuleBase" id="RU363041"/>
    </source>
</evidence>
<dbReference type="GO" id="GO:0005886">
    <property type="term" value="C:plasma membrane"/>
    <property type="evidence" value="ECO:0007669"/>
    <property type="project" value="UniProtKB-SubCell"/>
</dbReference>
<dbReference type="AlphaFoldDB" id="A0A7U7I978"/>
<feature type="transmembrane region" description="Helical" evidence="8">
    <location>
        <begin position="6"/>
        <end position="26"/>
    </location>
</feature>
<feature type="transmembrane region" description="Helical" evidence="8">
    <location>
        <begin position="169"/>
        <end position="188"/>
    </location>
</feature>
<keyword evidence="7 8" id="KW-0472">Membrane</keyword>
<organism evidence="9 10">
    <name type="scientific">Zestomonas carbonaria</name>
    <dbReference type="NCBI Taxonomy" id="2762745"/>
    <lineage>
        <taxon>Bacteria</taxon>
        <taxon>Pseudomonadati</taxon>
        <taxon>Pseudomonadota</taxon>
        <taxon>Gammaproteobacteria</taxon>
        <taxon>Pseudomonadales</taxon>
        <taxon>Pseudomonadaceae</taxon>
        <taxon>Zestomonas</taxon>
    </lineage>
</organism>
<name>A0A7U7I978_9GAMM</name>
<feature type="transmembrane region" description="Helical" evidence="8">
    <location>
        <begin position="232"/>
        <end position="249"/>
    </location>
</feature>
<feature type="transmembrane region" description="Helical" evidence="8">
    <location>
        <begin position="200"/>
        <end position="220"/>
    </location>
</feature>
<keyword evidence="3" id="KW-0813">Transport</keyword>
<feature type="transmembrane region" description="Helical" evidence="8">
    <location>
        <begin position="132"/>
        <end position="157"/>
    </location>
</feature>
<dbReference type="Proteomes" id="UP000583387">
    <property type="component" value="Unassembled WGS sequence"/>
</dbReference>
<comment type="caution">
    <text evidence="9">The sequence shown here is derived from an EMBL/GenBank/DDBJ whole genome shotgun (WGS) entry which is preliminary data.</text>
</comment>
<keyword evidence="6 8" id="KW-1133">Transmembrane helix</keyword>
<evidence type="ECO:0000256" key="3">
    <source>
        <dbReference type="ARBA" id="ARBA00022448"/>
    </source>
</evidence>